<evidence type="ECO:0000256" key="2">
    <source>
        <dbReference type="ARBA" id="ARBA00009477"/>
    </source>
</evidence>
<evidence type="ECO:0000256" key="3">
    <source>
        <dbReference type="ARBA" id="ARBA00022448"/>
    </source>
</evidence>
<dbReference type="NCBIfam" id="TIGR01843">
    <property type="entry name" value="type_I_hlyD"/>
    <property type="match status" value="1"/>
</dbReference>
<evidence type="ECO:0000313" key="12">
    <source>
        <dbReference type="EMBL" id="TPW28319.1"/>
    </source>
</evidence>
<dbReference type="InterPro" id="IPR050739">
    <property type="entry name" value="MFP"/>
</dbReference>
<dbReference type="PRINTS" id="PR01490">
    <property type="entry name" value="RTXTOXIND"/>
</dbReference>
<proteinExistence type="inferred from homology"/>
<keyword evidence="7 9" id="KW-1133">Transmembrane helix</keyword>
<keyword evidence="8 9" id="KW-0472">Membrane</keyword>
<gene>
    <name evidence="12" type="ORF">FJU08_17930</name>
</gene>
<evidence type="ECO:0000259" key="10">
    <source>
        <dbReference type="Pfam" id="PF25994"/>
    </source>
</evidence>
<dbReference type="AlphaFoldDB" id="A0A506U6S3"/>
<dbReference type="InterPro" id="IPR058781">
    <property type="entry name" value="HH_AprE-like"/>
</dbReference>
<dbReference type="SUPFAM" id="SSF111369">
    <property type="entry name" value="HlyD-like secretion proteins"/>
    <property type="match status" value="1"/>
</dbReference>
<dbReference type="InterPro" id="IPR058982">
    <property type="entry name" value="Beta-barrel_AprE"/>
</dbReference>
<keyword evidence="5 9" id="KW-0997">Cell inner membrane</keyword>
<comment type="caution">
    <text evidence="12">The sequence shown here is derived from an EMBL/GenBank/DDBJ whole genome shotgun (WGS) entry which is preliminary data.</text>
</comment>
<keyword evidence="4 9" id="KW-1003">Cell membrane</keyword>
<feature type="domain" description="AprE-like beta-barrel" evidence="11">
    <location>
        <begin position="320"/>
        <end position="407"/>
    </location>
</feature>
<dbReference type="PANTHER" id="PTHR30386:SF17">
    <property type="entry name" value="ALKALINE PROTEASE SECRETION PROTEIN APRE"/>
    <property type="match status" value="1"/>
</dbReference>
<evidence type="ECO:0000259" key="11">
    <source>
        <dbReference type="Pfam" id="PF26002"/>
    </source>
</evidence>
<evidence type="ECO:0000256" key="4">
    <source>
        <dbReference type="ARBA" id="ARBA00022475"/>
    </source>
</evidence>
<keyword evidence="6 9" id="KW-0812">Transmembrane</keyword>
<evidence type="ECO:0000256" key="6">
    <source>
        <dbReference type="ARBA" id="ARBA00022692"/>
    </source>
</evidence>
<dbReference type="Pfam" id="PF25994">
    <property type="entry name" value="HH_AprE"/>
    <property type="match status" value="1"/>
</dbReference>
<dbReference type="Gene3D" id="2.40.30.170">
    <property type="match status" value="1"/>
</dbReference>
<dbReference type="InterPro" id="IPR010129">
    <property type="entry name" value="T1SS_HlyD"/>
</dbReference>
<dbReference type="OrthoDB" id="9810980at2"/>
<dbReference type="GO" id="GO:0015031">
    <property type="term" value="P:protein transport"/>
    <property type="evidence" value="ECO:0007669"/>
    <property type="project" value="InterPro"/>
</dbReference>
<evidence type="ECO:0000256" key="8">
    <source>
        <dbReference type="ARBA" id="ARBA00023136"/>
    </source>
</evidence>
<evidence type="ECO:0000256" key="5">
    <source>
        <dbReference type="ARBA" id="ARBA00022519"/>
    </source>
</evidence>
<organism evidence="12 13">
    <name type="scientific">Martelella alba</name>
    <dbReference type="NCBI Taxonomy" id="2590451"/>
    <lineage>
        <taxon>Bacteria</taxon>
        <taxon>Pseudomonadati</taxon>
        <taxon>Pseudomonadota</taxon>
        <taxon>Alphaproteobacteria</taxon>
        <taxon>Hyphomicrobiales</taxon>
        <taxon>Aurantimonadaceae</taxon>
        <taxon>Martelella</taxon>
    </lineage>
</organism>
<evidence type="ECO:0000256" key="7">
    <source>
        <dbReference type="ARBA" id="ARBA00022989"/>
    </source>
</evidence>
<dbReference type="PANTHER" id="PTHR30386">
    <property type="entry name" value="MEMBRANE FUSION SUBUNIT OF EMRAB-TOLC MULTIDRUG EFFLUX PUMP"/>
    <property type="match status" value="1"/>
</dbReference>
<dbReference type="Pfam" id="PF26002">
    <property type="entry name" value="Beta-barrel_AprE"/>
    <property type="match status" value="1"/>
</dbReference>
<comment type="subcellular location">
    <subcellularLocation>
        <location evidence="1 9">Cell inner membrane</location>
        <topology evidence="1 9">Single-pass membrane protein</topology>
    </subcellularLocation>
</comment>
<feature type="domain" description="AprE-like long alpha-helical hairpin" evidence="10">
    <location>
        <begin position="89"/>
        <end position="273"/>
    </location>
</feature>
<protein>
    <recommendedName>
        <fullName evidence="9">Membrane fusion protein (MFP) family protein</fullName>
    </recommendedName>
</protein>
<reference evidence="12 13" key="1">
    <citation type="submission" date="2019-06" db="EMBL/GenBank/DDBJ databases">
        <authorList>
            <person name="Li M."/>
        </authorList>
    </citation>
    <scope>NUCLEOTIDE SEQUENCE [LARGE SCALE GENOMIC DNA]</scope>
    <source>
        <strain evidence="12 13">BGMRC2036</strain>
    </source>
</reference>
<accession>A0A506U6S3</accession>
<evidence type="ECO:0000313" key="13">
    <source>
        <dbReference type="Proteomes" id="UP000318801"/>
    </source>
</evidence>
<sequence length="431" mass="47673">MSDKWSCKHFLRTGYAALALGIGGMVLWGFATEIDGAVVASGQVEVQVRKQVIQHQDGGVIAEIDVHDGEPVKAGQTLIRLDDTTLAGQRQILQQQIFEAKAKLDRASTQALGETKLVFRPDLIAEAAGSPELNAVLAAERRLFDVQTESTELMKQQLERQEDQARDMIAASRDEIAALQTSREINEAELARYTSLLDRGLTQTSTVSGLRQQTASLDAQIADLQTDIAETNGNLASYAVQLLRVQSDMRKDAETEYTETQPELAELIQKRTVVDAEYDRLSLRAPMDGTVYDMSVFTVGGVIKPGEEIAAIAPANKPFILALHVSPSEIDRVRTGQEAIVKFPNFNSRKTPEFHGQVRTISADSLTDQRSGAYYYRVEVNLDETSLQQAKDRGIITGMPVEAFLQTDERSPVSYLVKPLTDYFDMAFRED</sequence>
<keyword evidence="13" id="KW-1185">Reference proteome</keyword>
<keyword evidence="3 9" id="KW-0813">Transport</keyword>
<dbReference type="Proteomes" id="UP000318801">
    <property type="component" value="Unassembled WGS sequence"/>
</dbReference>
<comment type="similarity">
    <text evidence="2 9">Belongs to the membrane fusion protein (MFP) (TC 8.A.1) family.</text>
</comment>
<evidence type="ECO:0000256" key="9">
    <source>
        <dbReference type="RuleBase" id="RU365093"/>
    </source>
</evidence>
<dbReference type="EMBL" id="VHLG01000013">
    <property type="protein sequence ID" value="TPW28319.1"/>
    <property type="molecule type" value="Genomic_DNA"/>
</dbReference>
<feature type="transmembrane region" description="Helical" evidence="9">
    <location>
        <begin position="12"/>
        <end position="31"/>
    </location>
</feature>
<evidence type="ECO:0000256" key="1">
    <source>
        <dbReference type="ARBA" id="ARBA00004377"/>
    </source>
</evidence>
<name>A0A506U6S3_9HYPH</name>
<dbReference type="GO" id="GO:0005886">
    <property type="term" value="C:plasma membrane"/>
    <property type="evidence" value="ECO:0007669"/>
    <property type="project" value="UniProtKB-SubCell"/>
</dbReference>
<dbReference type="Gene3D" id="2.40.50.100">
    <property type="match status" value="1"/>
</dbReference>